<keyword evidence="2" id="KW-1185">Reference proteome</keyword>
<evidence type="ECO:0000313" key="2">
    <source>
        <dbReference type="Proteomes" id="UP000192277"/>
    </source>
</evidence>
<sequence length="144" mass="16712">MRTDKTTIITSEVLNSLEKACNIKELVTEQEFIDVLKLDKAIIYMLVDWSGPERISRYLVYQVLTDLGPEEGIPVFKIDCSDQTKEYIVRWLVKQRESNKELYYGGWGETLFLNLGNIVDFIGNPAKNGRMKTEEKLAEWKKSE</sequence>
<gene>
    <name evidence="1" type="ORF">A4D02_06615</name>
</gene>
<accession>A0ABX3NVV3</accession>
<dbReference type="Proteomes" id="UP000192277">
    <property type="component" value="Unassembled WGS sequence"/>
</dbReference>
<name>A0ABX3NVV3_9BACT</name>
<proteinExistence type="predicted"/>
<comment type="caution">
    <text evidence="1">The sequence shown here is derived from an EMBL/GenBank/DDBJ whole genome shotgun (WGS) entry which is preliminary data.</text>
</comment>
<evidence type="ECO:0000313" key="1">
    <source>
        <dbReference type="EMBL" id="OQP48383.1"/>
    </source>
</evidence>
<organism evidence="1 2">
    <name type="scientific">Niastella koreensis</name>
    <dbReference type="NCBI Taxonomy" id="354356"/>
    <lineage>
        <taxon>Bacteria</taxon>
        <taxon>Pseudomonadati</taxon>
        <taxon>Bacteroidota</taxon>
        <taxon>Chitinophagia</taxon>
        <taxon>Chitinophagales</taxon>
        <taxon>Chitinophagaceae</taxon>
        <taxon>Niastella</taxon>
    </lineage>
</organism>
<reference evidence="1 2" key="1">
    <citation type="submission" date="2016-04" db="EMBL/GenBank/DDBJ databases">
        <authorList>
            <person name="Chen L."/>
            <person name="Zhuang W."/>
            <person name="Wang G."/>
        </authorList>
    </citation>
    <scope>NUCLEOTIDE SEQUENCE [LARGE SCALE GENOMIC DNA]</scope>
    <source>
        <strain evidence="2">GR20</strain>
    </source>
</reference>
<dbReference type="RefSeq" id="WP_014221581.1">
    <property type="nucleotide sequence ID" value="NZ_LWBO01000012.1"/>
</dbReference>
<dbReference type="EMBL" id="LWBO01000012">
    <property type="protein sequence ID" value="OQP48383.1"/>
    <property type="molecule type" value="Genomic_DNA"/>
</dbReference>
<protein>
    <submittedName>
        <fullName evidence="1">Uncharacterized protein</fullName>
    </submittedName>
</protein>